<gene>
    <name evidence="2" type="ORF">Cgig2_006309</name>
</gene>
<dbReference type="Proteomes" id="UP001153076">
    <property type="component" value="Unassembled WGS sequence"/>
</dbReference>
<dbReference type="AlphaFoldDB" id="A0A9Q1QEA7"/>
<organism evidence="2 3">
    <name type="scientific">Carnegiea gigantea</name>
    <dbReference type="NCBI Taxonomy" id="171969"/>
    <lineage>
        <taxon>Eukaryota</taxon>
        <taxon>Viridiplantae</taxon>
        <taxon>Streptophyta</taxon>
        <taxon>Embryophyta</taxon>
        <taxon>Tracheophyta</taxon>
        <taxon>Spermatophyta</taxon>
        <taxon>Magnoliopsida</taxon>
        <taxon>eudicotyledons</taxon>
        <taxon>Gunneridae</taxon>
        <taxon>Pentapetalae</taxon>
        <taxon>Caryophyllales</taxon>
        <taxon>Cactineae</taxon>
        <taxon>Cactaceae</taxon>
        <taxon>Cactoideae</taxon>
        <taxon>Echinocereeae</taxon>
        <taxon>Carnegiea</taxon>
    </lineage>
</organism>
<evidence type="ECO:0000313" key="2">
    <source>
        <dbReference type="EMBL" id="KAJ8438391.1"/>
    </source>
</evidence>
<sequence length="160" mass="18614">MIVDKSEPLIKFTQITTIDNYYLSPVQQVIFICYVVHAPAHILPLQSSDEDTPTEEEEVIKLQKERAEFLRDEDFGLQTNEQDDSDEEPTVGVKKDLNALSRDEQMDFTYYGSKKEDFRAPWYSLLWCHTIGNKLVRRYAKAECQRSMRPEIEGDSSVDL</sequence>
<evidence type="ECO:0000313" key="3">
    <source>
        <dbReference type="Proteomes" id="UP001153076"/>
    </source>
</evidence>
<dbReference type="OrthoDB" id="1720818at2759"/>
<comment type="caution">
    <text evidence="2">The sequence shown here is derived from an EMBL/GenBank/DDBJ whole genome shotgun (WGS) entry which is preliminary data.</text>
</comment>
<reference evidence="2" key="1">
    <citation type="submission" date="2022-04" db="EMBL/GenBank/DDBJ databases">
        <title>Carnegiea gigantea Genome sequencing and assembly v2.</title>
        <authorList>
            <person name="Copetti D."/>
            <person name="Sanderson M.J."/>
            <person name="Burquez A."/>
            <person name="Wojciechowski M.F."/>
        </authorList>
    </citation>
    <scope>NUCLEOTIDE SEQUENCE</scope>
    <source>
        <strain evidence="2">SGP5-SGP5p</strain>
        <tissue evidence="2">Aerial part</tissue>
    </source>
</reference>
<accession>A0A9Q1QEA7</accession>
<dbReference type="EMBL" id="JAKOGI010000255">
    <property type="protein sequence ID" value="KAJ8438391.1"/>
    <property type="molecule type" value="Genomic_DNA"/>
</dbReference>
<keyword evidence="3" id="KW-1185">Reference proteome</keyword>
<feature type="region of interest" description="Disordered" evidence="1">
    <location>
        <begin position="71"/>
        <end position="96"/>
    </location>
</feature>
<proteinExistence type="predicted"/>
<evidence type="ECO:0000256" key="1">
    <source>
        <dbReference type="SAM" id="MobiDB-lite"/>
    </source>
</evidence>
<name>A0A9Q1QEA7_9CARY</name>
<protein>
    <submittedName>
        <fullName evidence="2">Uncharacterized protein</fullName>
    </submittedName>
</protein>